<organism evidence="1 2">
    <name type="scientific">Rhodococcus navarretei</name>
    <dbReference type="NCBI Taxonomy" id="3128981"/>
    <lineage>
        <taxon>Bacteria</taxon>
        <taxon>Bacillati</taxon>
        <taxon>Actinomycetota</taxon>
        <taxon>Actinomycetes</taxon>
        <taxon>Mycobacteriales</taxon>
        <taxon>Nocardiaceae</taxon>
        <taxon>Rhodococcus</taxon>
    </lineage>
</organism>
<proteinExistence type="predicted"/>
<keyword evidence="2" id="KW-1185">Reference proteome</keyword>
<dbReference type="Proteomes" id="UP001456513">
    <property type="component" value="Unassembled WGS sequence"/>
</dbReference>
<dbReference type="RefSeq" id="WP_243594528.1">
    <property type="nucleotide sequence ID" value="NZ_JBBPCN010000001.1"/>
</dbReference>
<comment type="caution">
    <text evidence="1">The sequence shown here is derived from an EMBL/GenBank/DDBJ whole genome shotgun (WGS) entry which is preliminary data.</text>
</comment>
<dbReference type="EMBL" id="JBBPCN010000001">
    <property type="protein sequence ID" value="MEK8069985.1"/>
    <property type="molecule type" value="Genomic_DNA"/>
</dbReference>
<name>A0ABU9CRE4_9NOCA</name>
<sequence>MQIASATSSRTRKVCEQKMFSGLAFPVRDKMVVCVGTGKRALLVRVDGAHHAVMGRDR</sequence>
<evidence type="ECO:0000313" key="1">
    <source>
        <dbReference type="EMBL" id="MEK8069985.1"/>
    </source>
</evidence>
<reference evidence="1 2" key="1">
    <citation type="submission" date="2024-03" db="EMBL/GenBank/DDBJ databases">
        <title>Rhodococcus navarretei sp. nov. and Pseudarthrobacter quantumdoti sp. nov., two new species with the ability to biosynthesize Quantum Dots isolated from soil samples at Union Glacier, Antarctica.</title>
        <authorList>
            <person name="Vargas M."/>
        </authorList>
    </citation>
    <scope>NUCLEOTIDE SEQUENCE [LARGE SCALE GENOMIC DNA]</scope>
    <source>
        <strain evidence="1 2">EXRC-4A-4</strain>
    </source>
</reference>
<protein>
    <submittedName>
        <fullName evidence="1">Uncharacterized protein</fullName>
    </submittedName>
</protein>
<accession>A0ABU9CRE4</accession>
<evidence type="ECO:0000313" key="2">
    <source>
        <dbReference type="Proteomes" id="UP001456513"/>
    </source>
</evidence>
<gene>
    <name evidence="1" type="ORF">AABD04_03870</name>
</gene>